<evidence type="ECO:0000313" key="2">
    <source>
        <dbReference type="Proteomes" id="UP001165064"/>
    </source>
</evidence>
<dbReference type="Proteomes" id="UP001165064">
    <property type="component" value="Unassembled WGS sequence"/>
</dbReference>
<reference evidence="1" key="1">
    <citation type="submission" date="2023-04" db="EMBL/GenBank/DDBJ databases">
        <title>Ambrosiozyma monospora NBRC 10751.</title>
        <authorList>
            <person name="Ichikawa N."/>
            <person name="Sato H."/>
            <person name="Tonouchi N."/>
        </authorList>
    </citation>
    <scope>NUCLEOTIDE SEQUENCE</scope>
    <source>
        <strain evidence="1">NBRC 10751</strain>
    </source>
</reference>
<organism evidence="1 2">
    <name type="scientific">Ambrosiozyma monospora</name>
    <name type="common">Yeast</name>
    <name type="synonym">Endomycopsis monosporus</name>
    <dbReference type="NCBI Taxonomy" id="43982"/>
    <lineage>
        <taxon>Eukaryota</taxon>
        <taxon>Fungi</taxon>
        <taxon>Dikarya</taxon>
        <taxon>Ascomycota</taxon>
        <taxon>Saccharomycotina</taxon>
        <taxon>Pichiomycetes</taxon>
        <taxon>Pichiales</taxon>
        <taxon>Pichiaceae</taxon>
        <taxon>Ambrosiozyma</taxon>
    </lineage>
</organism>
<proteinExistence type="predicted"/>
<protein>
    <submittedName>
        <fullName evidence="1">Unnamed protein product</fullName>
    </submittedName>
</protein>
<name>A0ACB5TS00_AMBMO</name>
<gene>
    <name evidence="1" type="ORF">Amon02_000950300</name>
</gene>
<accession>A0ACB5TS00</accession>
<evidence type="ECO:0000313" key="1">
    <source>
        <dbReference type="EMBL" id="GME94161.1"/>
    </source>
</evidence>
<sequence length="130" mass="14510">MVNSTAAHLSSSLKYLHTSESKHPTQQSSASTSTIDQPLHSVMRQRKNLQSFLVELLQENECLERAICVNFDDKPNVATSLARHIDGLEAESIAVIACGPKQLNADVRLAVVQSIKNNKNVEYHEEELLW</sequence>
<keyword evidence="2" id="KW-1185">Reference proteome</keyword>
<comment type="caution">
    <text evidence="1">The sequence shown here is derived from an EMBL/GenBank/DDBJ whole genome shotgun (WGS) entry which is preliminary data.</text>
</comment>
<dbReference type="EMBL" id="BSXS01008951">
    <property type="protein sequence ID" value="GME94161.1"/>
    <property type="molecule type" value="Genomic_DNA"/>
</dbReference>